<reference evidence="2 3" key="1">
    <citation type="submission" date="2018-01" db="EMBL/GenBank/DDBJ databases">
        <title>Genome sequence of Iodobacter sp. strain PCH194 isolated from Indian Trans-Himalaya.</title>
        <authorList>
            <person name="Kumar V."/>
            <person name="Thakur V."/>
            <person name="Kumar S."/>
            <person name="Singh D."/>
        </authorList>
    </citation>
    <scope>NUCLEOTIDE SEQUENCE [LARGE SCALE GENOMIC DNA]</scope>
    <source>
        <strain evidence="2 3">PCH194</strain>
    </source>
</reference>
<dbReference type="InterPro" id="IPR029063">
    <property type="entry name" value="SAM-dependent_MTases_sf"/>
</dbReference>
<evidence type="ECO:0000313" key="2">
    <source>
        <dbReference type="EMBL" id="QBC44115.1"/>
    </source>
</evidence>
<feature type="domain" description="Methyltransferase type 11" evidence="1">
    <location>
        <begin position="61"/>
        <end position="159"/>
    </location>
</feature>
<keyword evidence="3" id="KW-1185">Reference proteome</keyword>
<dbReference type="SUPFAM" id="SSF53335">
    <property type="entry name" value="S-adenosyl-L-methionine-dependent methyltransferases"/>
    <property type="match status" value="1"/>
</dbReference>
<proteinExistence type="predicted"/>
<dbReference type="GO" id="GO:0032259">
    <property type="term" value="P:methylation"/>
    <property type="evidence" value="ECO:0007669"/>
    <property type="project" value="UniProtKB-KW"/>
</dbReference>
<evidence type="ECO:0000313" key="3">
    <source>
        <dbReference type="Proteomes" id="UP000515917"/>
    </source>
</evidence>
<keyword evidence="2" id="KW-0489">Methyltransferase</keyword>
<dbReference type="GO" id="GO:0008757">
    <property type="term" value="F:S-adenosylmethionine-dependent methyltransferase activity"/>
    <property type="evidence" value="ECO:0007669"/>
    <property type="project" value="InterPro"/>
</dbReference>
<dbReference type="EMBL" id="CP025781">
    <property type="protein sequence ID" value="QBC44115.1"/>
    <property type="molecule type" value="Genomic_DNA"/>
</dbReference>
<dbReference type="KEGG" id="ifl:C1H71_11635"/>
<name>A0A7G3GBM7_9NEIS</name>
<dbReference type="AlphaFoldDB" id="A0A7G3GBM7"/>
<organism evidence="2 3">
    <name type="scientific">Iodobacter fluviatilis</name>
    <dbReference type="NCBI Taxonomy" id="537"/>
    <lineage>
        <taxon>Bacteria</taxon>
        <taxon>Pseudomonadati</taxon>
        <taxon>Pseudomonadota</taxon>
        <taxon>Betaproteobacteria</taxon>
        <taxon>Neisseriales</taxon>
        <taxon>Chitinibacteraceae</taxon>
        <taxon>Iodobacter</taxon>
    </lineage>
</organism>
<sequence length="267" mass="30364">MEAEINYTDINRKMWNLTAEINQKDGFSELLSAIKNPAFSSFDAVEKELFTQFPLNGKDVLQIGCNSGQELCSVKRAGAGRCVGVDISDSFIEQARVLAQHAELDIEFICSNIFDLENQFQRSFDLVYITVGVLGWMPDLPRLFALIHSWLKPNGQLFIYEQHPILDMLNPIPPHRMDSSYFRTEPFMDEMLPEYIDTEGTGSAPSYWFPHTLSDIIGGCLQQGLQLRHFAEYPNEISVTYAALEQHEARLPLSYSLIAERLAAFRT</sequence>
<dbReference type="Proteomes" id="UP000515917">
    <property type="component" value="Chromosome"/>
</dbReference>
<accession>A0A7G3GBM7</accession>
<dbReference type="Pfam" id="PF08241">
    <property type="entry name" value="Methyltransf_11"/>
    <property type="match status" value="1"/>
</dbReference>
<dbReference type="PANTHER" id="PTHR43464:SF82">
    <property type="entry name" value="METHYLTRANSFERASE DOMAIN-CONTAINING PROTEIN"/>
    <property type="match status" value="1"/>
</dbReference>
<gene>
    <name evidence="2" type="ORF">C1H71_11635</name>
</gene>
<dbReference type="RefSeq" id="WP_130106666.1">
    <property type="nucleotide sequence ID" value="NZ_CP025781.1"/>
</dbReference>
<dbReference type="Gene3D" id="3.40.50.150">
    <property type="entry name" value="Vaccinia Virus protein VP39"/>
    <property type="match status" value="1"/>
</dbReference>
<keyword evidence="2" id="KW-0808">Transferase</keyword>
<dbReference type="CDD" id="cd02440">
    <property type="entry name" value="AdoMet_MTases"/>
    <property type="match status" value="1"/>
</dbReference>
<evidence type="ECO:0000259" key="1">
    <source>
        <dbReference type="Pfam" id="PF08241"/>
    </source>
</evidence>
<dbReference type="InterPro" id="IPR013216">
    <property type="entry name" value="Methyltransf_11"/>
</dbReference>
<protein>
    <submittedName>
        <fullName evidence="2">SAM-dependent methyltransferase</fullName>
    </submittedName>
</protein>
<dbReference type="PANTHER" id="PTHR43464">
    <property type="entry name" value="METHYLTRANSFERASE"/>
    <property type="match status" value="1"/>
</dbReference>